<dbReference type="Proteomes" id="UP001212997">
    <property type="component" value="Unassembled WGS sequence"/>
</dbReference>
<evidence type="ECO:0000313" key="1">
    <source>
        <dbReference type="EMBL" id="KAJ3487046.1"/>
    </source>
</evidence>
<proteinExistence type="predicted"/>
<protein>
    <submittedName>
        <fullName evidence="1">Uncharacterized protein</fullName>
    </submittedName>
</protein>
<sequence>MHAVVHTAIVPYDPPLGSLYFNAPSRGSRIRKEIIQIKQNRKKRRVHKDVNLSPGTLTFNGGLGAPWLRSVWALTQAPARSPTIDPIERIVPPLYKSPIETMRVQLFNFDISVPHQTNRGFFEDLRYIMHPWVRPVGGNFPRYNPGPV</sequence>
<reference evidence="1" key="1">
    <citation type="submission" date="2022-07" db="EMBL/GenBank/DDBJ databases">
        <title>Genome Sequence of Physisporinus lineatus.</title>
        <authorList>
            <person name="Buettner E."/>
        </authorList>
    </citation>
    <scope>NUCLEOTIDE SEQUENCE</scope>
    <source>
        <strain evidence="1">VT162</strain>
    </source>
</reference>
<accession>A0AAD5V661</accession>
<evidence type="ECO:0000313" key="2">
    <source>
        <dbReference type="Proteomes" id="UP001212997"/>
    </source>
</evidence>
<dbReference type="EMBL" id="JANAWD010000103">
    <property type="protein sequence ID" value="KAJ3487046.1"/>
    <property type="molecule type" value="Genomic_DNA"/>
</dbReference>
<keyword evidence="2" id="KW-1185">Reference proteome</keyword>
<comment type="caution">
    <text evidence="1">The sequence shown here is derived from an EMBL/GenBank/DDBJ whole genome shotgun (WGS) entry which is preliminary data.</text>
</comment>
<name>A0AAD5V661_9APHY</name>
<gene>
    <name evidence="1" type="ORF">NLI96_g3806</name>
</gene>
<organism evidence="1 2">
    <name type="scientific">Meripilus lineatus</name>
    <dbReference type="NCBI Taxonomy" id="2056292"/>
    <lineage>
        <taxon>Eukaryota</taxon>
        <taxon>Fungi</taxon>
        <taxon>Dikarya</taxon>
        <taxon>Basidiomycota</taxon>
        <taxon>Agaricomycotina</taxon>
        <taxon>Agaricomycetes</taxon>
        <taxon>Polyporales</taxon>
        <taxon>Meripilaceae</taxon>
        <taxon>Meripilus</taxon>
    </lineage>
</organism>
<dbReference type="AlphaFoldDB" id="A0AAD5V661"/>